<evidence type="ECO:0000313" key="4">
    <source>
        <dbReference type="Proteomes" id="UP001271769"/>
    </source>
</evidence>
<organism evidence="3 4">
    <name type="scientific">Dongia rigui</name>
    <dbReference type="NCBI Taxonomy" id="940149"/>
    <lineage>
        <taxon>Bacteria</taxon>
        <taxon>Pseudomonadati</taxon>
        <taxon>Pseudomonadota</taxon>
        <taxon>Alphaproteobacteria</taxon>
        <taxon>Rhodospirillales</taxon>
        <taxon>Dongiaceae</taxon>
        <taxon>Dongia</taxon>
    </lineage>
</organism>
<evidence type="ECO:0000259" key="2">
    <source>
        <dbReference type="Pfam" id="PF00884"/>
    </source>
</evidence>
<dbReference type="RefSeq" id="WP_320500192.1">
    <property type="nucleotide sequence ID" value="NZ_JAXCLX010000001.1"/>
</dbReference>
<dbReference type="InterPro" id="IPR017850">
    <property type="entry name" value="Alkaline_phosphatase_core_sf"/>
</dbReference>
<accession>A0ABU5DWU3</accession>
<evidence type="ECO:0000256" key="1">
    <source>
        <dbReference type="SAM" id="Phobius"/>
    </source>
</evidence>
<feature type="transmembrane region" description="Helical" evidence="1">
    <location>
        <begin position="140"/>
        <end position="156"/>
    </location>
</feature>
<name>A0ABU5DWU3_9PROT</name>
<gene>
    <name evidence="3" type="ORF">SMD31_07530</name>
</gene>
<feature type="transmembrane region" description="Helical" evidence="1">
    <location>
        <begin position="108"/>
        <end position="128"/>
    </location>
</feature>
<keyword evidence="1" id="KW-0812">Transmembrane</keyword>
<keyword evidence="4" id="KW-1185">Reference proteome</keyword>
<evidence type="ECO:0000313" key="3">
    <source>
        <dbReference type="EMBL" id="MDY0871767.1"/>
    </source>
</evidence>
<feature type="transmembrane region" description="Helical" evidence="1">
    <location>
        <begin position="76"/>
        <end position="96"/>
    </location>
</feature>
<dbReference type="InterPro" id="IPR000917">
    <property type="entry name" value="Sulfatase_N"/>
</dbReference>
<proteinExistence type="predicted"/>
<protein>
    <recommendedName>
        <fullName evidence="2">Sulfatase N-terminal domain-containing protein</fullName>
    </recommendedName>
</protein>
<dbReference type="Proteomes" id="UP001271769">
    <property type="component" value="Unassembled WGS sequence"/>
</dbReference>
<keyword evidence="1" id="KW-0472">Membrane</keyword>
<sequence length="442" mass="48903">MAGRAMIDWLRRPGVLLVLVGLVLPNVAFVALSLAGISVPPRSLPIILYLLAAISIRFLPGWAVVAAFIAAFSFDVMFCATQLFGLTLTEAVFALRFINELDILSSKLYIVLILLLGGIFALISYLLLKQGATLRRARATIMLCLGIVALPVDLWLNTPRDSTVWLKLGQDLPFDSAIGNSGFIKLVEQPNGRHMLVVIVEAMGHFADPKMQGLLEQAIRAGGVEQRYTVTSGTNGFIGGTTSAEMREFCQTRDSYLDNLDRPRPDCLPFKMSAAGYTTGGYHGFSGEMFERSKWWPHIGFTQRHFGEDLMQPGDKLCGDVFVGICDPKLVRDLAAQFKAATSPQFNYLLTFNTHVPVIVDQGYHHLDCSRRGSVVPEREVCIMTDAWIELLETIAKAFAAADVPPTEILIVGDHAPPLWYRKARDLFTPRQVSWFRLSPKG</sequence>
<reference evidence="3 4" key="1">
    <citation type="journal article" date="2013" name="Antonie Van Leeuwenhoek">
        <title>Dongia rigui sp. nov., isolated from freshwater of a large wetland in Korea.</title>
        <authorList>
            <person name="Baik K.S."/>
            <person name="Hwang Y.M."/>
            <person name="Choi J.S."/>
            <person name="Kwon J."/>
            <person name="Seong C.N."/>
        </authorList>
    </citation>
    <scope>NUCLEOTIDE SEQUENCE [LARGE SCALE GENOMIC DNA]</scope>
    <source>
        <strain evidence="3 4">04SU4-P</strain>
    </source>
</reference>
<dbReference type="Pfam" id="PF00884">
    <property type="entry name" value="Sulfatase"/>
    <property type="match status" value="1"/>
</dbReference>
<keyword evidence="1" id="KW-1133">Transmembrane helix</keyword>
<feature type="domain" description="Sulfatase N-terminal" evidence="2">
    <location>
        <begin position="234"/>
        <end position="366"/>
    </location>
</feature>
<dbReference type="SUPFAM" id="SSF53649">
    <property type="entry name" value="Alkaline phosphatase-like"/>
    <property type="match status" value="1"/>
</dbReference>
<dbReference type="Gene3D" id="3.40.720.10">
    <property type="entry name" value="Alkaline Phosphatase, subunit A"/>
    <property type="match status" value="1"/>
</dbReference>
<comment type="caution">
    <text evidence="3">The sequence shown here is derived from an EMBL/GenBank/DDBJ whole genome shotgun (WGS) entry which is preliminary data.</text>
</comment>
<feature type="transmembrane region" description="Helical" evidence="1">
    <location>
        <begin position="46"/>
        <end position="69"/>
    </location>
</feature>
<dbReference type="EMBL" id="JAXCLX010000001">
    <property type="protein sequence ID" value="MDY0871767.1"/>
    <property type="molecule type" value="Genomic_DNA"/>
</dbReference>